<dbReference type="InterPro" id="IPR011990">
    <property type="entry name" value="TPR-like_helical_dom_sf"/>
</dbReference>
<feature type="repeat" description="TPR" evidence="2">
    <location>
        <begin position="67"/>
        <end position="100"/>
    </location>
</feature>
<dbReference type="STRING" id="1044.EH31_08500"/>
<dbReference type="Gene3D" id="1.25.40.10">
    <property type="entry name" value="Tetratricopeptide repeat domain"/>
    <property type="match status" value="2"/>
</dbReference>
<evidence type="ECO:0000313" key="4">
    <source>
        <dbReference type="EMBL" id="KEO90122.1"/>
    </source>
</evidence>
<dbReference type="Pfam" id="PF13414">
    <property type="entry name" value="TPR_11"/>
    <property type="match status" value="1"/>
</dbReference>
<gene>
    <name evidence="4" type="ORF">EH31_08500</name>
</gene>
<protein>
    <submittedName>
        <fullName evidence="4">Cytochrome C biogenesis protein CycH</fullName>
    </submittedName>
</protein>
<dbReference type="PROSITE" id="PS50005">
    <property type="entry name" value="TPR"/>
    <property type="match status" value="1"/>
</dbReference>
<dbReference type="SMART" id="SM00028">
    <property type="entry name" value="TPR"/>
    <property type="match status" value="2"/>
</dbReference>
<dbReference type="RefSeq" id="WP_034959595.1">
    <property type="nucleotide sequence ID" value="NZ_JMIW01000003.1"/>
</dbReference>
<evidence type="ECO:0000256" key="3">
    <source>
        <dbReference type="SAM" id="Phobius"/>
    </source>
</evidence>
<sequence>MGENTQSPSGSKAGWILLGGAALLAVASVGYNVYSGGEDDAVAEATSDGVPTIAELRKAAEASSDDAGPWSELGFAHFERGEFAEAVEAYEKAVAIDETSASLWSALGEARVMAVDAAQADADPLPASALEAFAKALERDGNDPRARYFMAVKKDIDGDHQGAIDGWFALLEDTPVGAPWEGDVVRTIEQVAAINEIDLGDRLSTAMATRTPEIAIPGSGSVAGDAASDNVRGPTAQQVADARQMSESDQRQMIAGMVSGLEERLEGDPSNLDGWVMLMRSRMTLGERGKARDALAKAVAANPGEADELRRQAAQLGIE</sequence>
<dbReference type="EMBL" id="JMIW01000003">
    <property type="protein sequence ID" value="KEO90122.1"/>
    <property type="molecule type" value="Genomic_DNA"/>
</dbReference>
<keyword evidence="3" id="KW-1133">Transmembrane helix</keyword>
<dbReference type="InterPro" id="IPR019734">
    <property type="entry name" value="TPR_rpt"/>
</dbReference>
<evidence type="ECO:0000313" key="5">
    <source>
        <dbReference type="Proteomes" id="UP000027647"/>
    </source>
</evidence>
<dbReference type="PANTHER" id="PTHR47870">
    <property type="entry name" value="CYTOCHROME C-TYPE BIOGENESIS PROTEIN CCMH"/>
    <property type="match status" value="1"/>
</dbReference>
<keyword evidence="3" id="KW-0812">Transmembrane</keyword>
<dbReference type="InterPro" id="IPR051263">
    <property type="entry name" value="C-type_cytochrome_biogenesis"/>
</dbReference>
<comment type="caution">
    <text evidence="4">The sequence shown here is derived from an EMBL/GenBank/DDBJ whole genome shotgun (WGS) entry which is preliminary data.</text>
</comment>
<evidence type="ECO:0000256" key="1">
    <source>
        <dbReference type="ARBA" id="ARBA00022748"/>
    </source>
</evidence>
<reference evidence="4 5" key="1">
    <citation type="submission" date="2014-04" db="EMBL/GenBank/DDBJ databases">
        <title>A comprehensive comparison of genomes of Erythrobacter spp. strains.</title>
        <authorList>
            <person name="Zheng Q."/>
        </authorList>
    </citation>
    <scope>NUCLEOTIDE SEQUENCE [LARGE SCALE GENOMIC DNA]</scope>
    <source>
        <strain evidence="4 5">DSM 6997</strain>
    </source>
</reference>
<feature type="transmembrane region" description="Helical" evidence="3">
    <location>
        <begin position="12"/>
        <end position="34"/>
    </location>
</feature>
<dbReference type="SUPFAM" id="SSF48452">
    <property type="entry name" value="TPR-like"/>
    <property type="match status" value="1"/>
</dbReference>
<dbReference type="GO" id="GO:0017004">
    <property type="term" value="P:cytochrome complex assembly"/>
    <property type="evidence" value="ECO:0007669"/>
    <property type="project" value="UniProtKB-KW"/>
</dbReference>
<evidence type="ECO:0000256" key="2">
    <source>
        <dbReference type="PROSITE-ProRule" id="PRU00339"/>
    </source>
</evidence>
<dbReference type="Proteomes" id="UP000027647">
    <property type="component" value="Unassembled WGS sequence"/>
</dbReference>
<proteinExistence type="predicted"/>
<keyword evidence="5" id="KW-1185">Reference proteome</keyword>
<keyword evidence="1" id="KW-0201">Cytochrome c-type biogenesis</keyword>
<dbReference type="OrthoDB" id="9815847at2"/>
<keyword evidence="2" id="KW-0802">TPR repeat</keyword>
<accession>A0A074MX27</accession>
<dbReference type="AlphaFoldDB" id="A0A074MX27"/>
<name>A0A074MX27_ERYLO</name>
<keyword evidence="3" id="KW-0472">Membrane</keyword>
<dbReference type="PANTHER" id="PTHR47870:SF1">
    <property type="entry name" value="CYTOCHROME C-TYPE BIOGENESIS PROTEIN CCMH"/>
    <property type="match status" value="1"/>
</dbReference>
<dbReference type="eggNOG" id="COG4235">
    <property type="taxonomic scope" value="Bacteria"/>
</dbReference>
<organism evidence="4 5">
    <name type="scientific">Erythrobacter longus</name>
    <dbReference type="NCBI Taxonomy" id="1044"/>
    <lineage>
        <taxon>Bacteria</taxon>
        <taxon>Pseudomonadati</taxon>
        <taxon>Pseudomonadota</taxon>
        <taxon>Alphaproteobacteria</taxon>
        <taxon>Sphingomonadales</taxon>
        <taxon>Erythrobacteraceae</taxon>
        <taxon>Erythrobacter/Porphyrobacter group</taxon>
        <taxon>Erythrobacter</taxon>
    </lineage>
</organism>